<dbReference type="GO" id="GO:0016779">
    <property type="term" value="F:nucleotidyltransferase activity"/>
    <property type="evidence" value="ECO:0007669"/>
    <property type="project" value="UniProtKB-KW"/>
</dbReference>
<evidence type="ECO:0000313" key="4">
    <source>
        <dbReference type="EMBL" id="KKR51173.1"/>
    </source>
</evidence>
<dbReference type="NCBIfam" id="TIGR00125">
    <property type="entry name" value="cyt_tran_rel"/>
    <property type="match status" value="1"/>
</dbReference>
<reference evidence="4 5" key="1">
    <citation type="journal article" date="2015" name="Nature">
        <title>rRNA introns, odd ribosomes, and small enigmatic genomes across a large radiation of phyla.</title>
        <authorList>
            <person name="Brown C.T."/>
            <person name="Hug L.A."/>
            <person name="Thomas B.C."/>
            <person name="Sharon I."/>
            <person name="Castelle C.J."/>
            <person name="Singh A."/>
            <person name="Wilkins M.J."/>
            <person name="Williams K.H."/>
            <person name="Banfield J.F."/>
        </authorList>
    </citation>
    <scope>NUCLEOTIDE SEQUENCE [LARGE SCALE GENOMIC DNA]</scope>
</reference>
<evidence type="ECO:0000313" key="5">
    <source>
        <dbReference type="Proteomes" id="UP000034531"/>
    </source>
</evidence>
<protein>
    <submittedName>
        <fullName evidence="4">Cytidyltransferase-related domain protein</fullName>
    </submittedName>
</protein>
<dbReference type="EMBL" id="LBYI01000002">
    <property type="protein sequence ID" value="KKR51173.1"/>
    <property type="molecule type" value="Genomic_DNA"/>
</dbReference>
<dbReference type="InterPro" id="IPR050385">
    <property type="entry name" value="Archaeal_FAD_synthase"/>
</dbReference>
<dbReference type="PANTHER" id="PTHR43793:SF1">
    <property type="entry name" value="FAD SYNTHASE"/>
    <property type="match status" value="1"/>
</dbReference>
<feature type="domain" description="Cytidyltransferase-like" evidence="3">
    <location>
        <begin position="2"/>
        <end position="112"/>
    </location>
</feature>
<dbReference type="Proteomes" id="UP000034531">
    <property type="component" value="Unassembled WGS sequence"/>
</dbReference>
<evidence type="ECO:0000256" key="1">
    <source>
        <dbReference type="ARBA" id="ARBA00022679"/>
    </source>
</evidence>
<organism evidence="4 5">
    <name type="scientific">Candidatus Curtissbacteria bacterium GW2011_GWA1_40_16</name>
    <dbReference type="NCBI Taxonomy" id="1618405"/>
    <lineage>
        <taxon>Bacteria</taxon>
        <taxon>Candidatus Curtissiibacteriota</taxon>
    </lineage>
</organism>
<dbReference type="InterPro" id="IPR014729">
    <property type="entry name" value="Rossmann-like_a/b/a_fold"/>
</dbReference>
<name>A0A0G0RFH1_9BACT</name>
<dbReference type="InterPro" id="IPR004821">
    <property type="entry name" value="Cyt_trans-like"/>
</dbReference>
<comment type="caution">
    <text evidence="4">The sequence shown here is derived from an EMBL/GenBank/DDBJ whole genome shotgun (WGS) entry which is preliminary data.</text>
</comment>
<evidence type="ECO:0000256" key="2">
    <source>
        <dbReference type="ARBA" id="ARBA00022695"/>
    </source>
</evidence>
<dbReference type="AlphaFoldDB" id="A0A0G0RFH1"/>
<gene>
    <name evidence="4" type="ORF">UT84_C0002G0034</name>
</gene>
<accession>A0A0G0RFH1</accession>
<proteinExistence type="predicted"/>
<keyword evidence="2" id="KW-0548">Nucleotidyltransferase</keyword>
<sequence length="135" mass="15429">MVFGAFDGLHPGHLDYFKQARVFGDLLVASVGTDKNVERIKGKKPLFNQDERLELVSECKLVDKAVMGSETDFYQHIKSVEPDVICLGYDQWAKEGDLRGDLKKVGLSHIEIYRLKPYEKYRAKSTITKNKSVDY</sequence>
<dbReference type="Pfam" id="PF01467">
    <property type="entry name" value="CTP_transf_like"/>
    <property type="match status" value="1"/>
</dbReference>
<keyword evidence="1 4" id="KW-0808">Transferase</keyword>
<evidence type="ECO:0000259" key="3">
    <source>
        <dbReference type="Pfam" id="PF01467"/>
    </source>
</evidence>
<dbReference type="Gene3D" id="3.40.50.620">
    <property type="entry name" value="HUPs"/>
    <property type="match status" value="1"/>
</dbReference>
<dbReference type="PANTHER" id="PTHR43793">
    <property type="entry name" value="FAD SYNTHASE"/>
    <property type="match status" value="1"/>
</dbReference>
<dbReference type="SUPFAM" id="SSF52374">
    <property type="entry name" value="Nucleotidylyl transferase"/>
    <property type="match status" value="1"/>
</dbReference>